<dbReference type="InterPro" id="IPR055925">
    <property type="entry name" value="DUF7502"/>
</dbReference>
<evidence type="ECO:0000313" key="2">
    <source>
        <dbReference type="EMBL" id="CQR50256.1"/>
    </source>
</evidence>
<evidence type="ECO:0000256" key="1">
    <source>
        <dbReference type="SAM" id="MobiDB-lite"/>
    </source>
</evidence>
<feature type="region of interest" description="Disordered" evidence="1">
    <location>
        <begin position="1"/>
        <end position="36"/>
    </location>
</feature>
<reference evidence="3" key="1">
    <citation type="submission" date="2015-03" db="EMBL/GenBank/DDBJ databases">
        <authorList>
            <person name="Urmite Genomes"/>
        </authorList>
    </citation>
    <scope>NUCLEOTIDE SEQUENCE [LARGE SCALE GENOMIC DNA]</scope>
    <source>
        <strain evidence="3">Arc-Hr</strain>
    </source>
</reference>
<dbReference type="RefSeq" id="WP_089778245.1">
    <property type="nucleotide sequence ID" value="NZ_CABLRR010000002.1"/>
</dbReference>
<proteinExistence type="predicted"/>
<name>A0A0D6JQS1_9EURY</name>
<protein>
    <submittedName>
        <fullName evidence="2">Uncharacterized protein</fullName>
    </submittedName>
</protein>
<dbReference type="AlphaFoldDB" id="A0A0D6JQS1"/>
<accession>A0A0D6JQS1</accession>
<dbReference type="Proteomes" id="UP000198902">
    <property type="component" value="Unassembled WGS sequence"/>
</dbReference>
<dbReference type="Pfam" id="PF24334">
    <property type="entry name" value="DUF7502"/>
    <property type="match status" value="1"/>
</dbReference>
<gene>
    <name evidence="2" type="ORF">BN996_01733</name>
</gene>
<dbReference type="OrthoDB" id="308352at2157"/>
<organism evidence="2 3">
    <name type="scientific">Haloferax massiliensis</name>
    <dbReference type="NCBI Taxonomy" id="1476858"/>
    <lineage>
        <taxon>Archaea</taxon>
        <taxon>Methanobacteriati</taxon>
        <taxon>Methanobacteriota</taxon>
        <taxon>Stenosarchaea group</taxon>
        <taxon>Halobacteria</taxon>
        <taxon>Halobacteriales</taxon>
        <taxon>Haloferacaceae</taxon>
        <taxon>Haloferax</taxon>
    </lineage>
</organism>
<sequence length="68" mass="7505">MSMTPTPPPTRRVRPTTRDPLAAAYDSTGYGGDGAVESQRAGYLADDTLEEADLIRDYSLEIRENEDE</sequence>
<keyword evidence="3" id="KW-1185">Reference proteome</keyword>
<dbReference type="EMBL" id="CSTE01000002">
    <property type="protein sequence ID" value="CQR50256.1"/>
    <property type="molecule type" value="Genomic_DNA"/>
</dbReference>
<feature type="compositionally biased region" description="Pro residues" evidence="1">
    <location>
        <begin position="1"/>
        <end position="10"/>
    </location>
</feature>
<evidence type="ECO:0000313" key="3">
    <source>
        <dbReference type="Proteomes" id="UP000198902"/>
    </source>
</evidence>